<sequence length="116" mass="12444">MKRIQTIGVDVPGTVHTGGTEIRISEWITDPINRITTVSLVRSDCRGYVVSPMLEVLASTIQMSAGVGDAGWAVIRVILVGLLLLYFPTTAVGGKRLQVGGGVEVSPRPQKIEEED</sequence>
<evidence type="ECO:0000313" key="3">
    <source>
        <dbReference type="Proteomes" id="UP001141806"/>
    </source>
</evidence>
<protein>
    <submittedName>
        <fullName evidence="2">Uncharacterized protein</fullName>
    </submittedName>
</protein>
<feature type="transmembrane region" description="Helical" evidence="1">
    <location>
        <begin position="70"/>
        <end position="87"/>
    </location>
</feature>
<keyword evidence="1" id="KW-1133">Transmembrane helix</keyword>
<dbReference type="AlphaFoldDB" id="A0A9Q0L1V2"/>
<organism evidence="2 3">
    <name type="scientific">Protea cynaroides</name>
    <dbReference type="NCBI Taxonomy" id="273540"/>
    <lineage>
        <taxon>Eukaryota</taxon>
        <taxon>Viridiplantae</taxon>
        <taxon>Streptophyta</taxon>
        <taxon>Embryophyta</taxon>
        <taxon>Tracheophyta</taxon>
        <taxon>Spermatophyta</taxon>
        <taxon>Magnoliopsida</taxon>
        <taxon>Proteales</taxon>
        <taxon>Proteaceae</taxon>
        <taxon>Protea</taxon>
    </lineage>
</organism>
<keyword evidence="1" id="KW-0472">Membrane</keyword>
<reference evidence="2" key="1">
    <citation type="journal article" date="2023" name="Plant J.">
        <title>The genome of the king protea, Protea cynaroides.</title>
        <authorList>
            <person name="Chang J."/>
            <person name="Duong T.A."/>
            <person name="Schoeman C."/>
            <person name="Ma X."/>
            <person name="Roodt D."/>
            <person name="Barker N."/>
            <person name="Li Z."/>
            <person name="Van de Peer Y."/>
            <person name="Mizrachi E."/>
        </authorList>
    </citation>
    <scope>NUCLEOTIDE SEQUENCE</scope>
    <source>
        <tissue evidence="2">Young leaves</tissue>
    </source>
</reference>
<dbReference type="Proteomes" id="UP001141806">
    <property type="component" value="Unassembled WGS sequence"/>
</dbReference>
<evidence type="ECO:0000313" key="2">
    <source>
        <dbReference type="EMBL" id="KAJ4980947.1"/>
    </source>
</evidence>
<comment type="caution">
    <text evidence="2">The sequence shown here is derived from an EMBL/GenBank/DDBJ whole genome shotgun (WGS) entry which is preliminary data.</text>
</comment>
<evidence type="ECO:0000256" key="1">
    <source>
        <dbReference type="SAM" id="Phobius"/>
    </source>
</evidence>
<gene>
    <name evidence="2" type="ORF">NE237_031784</name>
</gene>
<accession>A0A9Q0L1V2</accession>
<keyword evidence="1" id="KW-0812">Transmembrane</keyword>
<proteinExistence type="predicted"/>
<name>A0A9Q0L1V2_9MAGN</name>
<keyword evidence="3" id="KW-1185">Reference proteome</keyword>
<dbReference type="EMBL" id="JAMYWD010000001">
    <property type="protein sequence ID" value="KAJ4980947.1"/>
    <property type="molecule type" value="Genomic_DNA"/>
</dbReference>